<sequence>MSEAPLLSVIVPMYNVEKFLPECVESIRNQTLHDIEIILVDDGSPDCCGEMAEEYAGQDSRVRVVHRANGGLGPARNSGMEVARGEYIGFVDSDDWIEPDMYERLYEAAKANDADVVFTGMKTVRHGSTDIVLENPFAGRTLCGSKEIFELRRGFYGAAPARVKDEPTLVSVDVGVYRRSFIEDNDLRFIAVRSEDKFFNTVACRVARTVVCITGTPYCYRKDDQPSITKSFDRKTIDSFLRLFRLLEQMADEEPEQYWDECHVREQRCVLDYCRVLIGMIEDSMEDDAAKTAFVREVLAHPVLRHACEGYPWWKLPTQQAVFYLVLKARSVVLARSLTRLKRGR</sequence>
<feature type="domain" description="Glycosyltransferase 2-like" evidence="3">
    <location>
        <begin position="8"/>
        <end position="137"/>
    </location>
</feature>
<evidence type="ECO:0000259" key="3">
    <source>
        <dbReference type="Pfam" id="PF00535"/>
    </source>
</evidence>
<dbReference type="EMBL" id="VUND01000002">
    <property type="protein sequence ID" value="MST60240.1"/>
    <property type="molecule type" value="Genomic_DNA"/>
</dbReference>
<dbReference type="RefSeq" id="WP_154540628.1">
    <property type="nucleotide sequence ID" value="NZ_VUND01000002.1"/>
</dbReference>
<dbReference type="InterPro" id="IPR029044">
    <property type="entry name" value="Nucleotide-diphossugar_trans"/>
</dbReference>
<keyword evidence="2 4" id="KW-0808">Transferase</keyword>
<proteinExistence type="predicted"/>
<dbReference type="PANTHER" id="PTHR22916:SF51">
    <property type="entry name" value="GLYCOSYLTRANSFERASE EPSH-RELATED"/>
    <property type="match status" value="1"/>
</dbReference>
<dbReference type="Pfam" id="PF00535">
    <property type="entry name" value="Glycos_transf_2"/>
    <property type="match status" value="1"/>
</dbReference>
<evidence type="ECO:0000256" key="2">
    <source>
        <dbReference type="ARBA" id="ARBA00022679"/>
    </source>
</evidence>
<dbReference type="GO" id="GO:0016757">
    <property type="term" value="F:glycosyltransferase activity"/>
    <property type="evidence" value="ECO:0007669"/>
    <property type="project" value="UniProtKB-KW"/>
</dbReference>
<evidence type="ECO:0000313" key="5">
    <source>
        <dbReference type="Proteomes" id="UP000434342"/>
    </source>
</evidence>
<name>A0A6N7WU78_9ACTN</name>
<dbReference type="AlphaFoldDB" id="A0A6N7WU78"/>
<dbReference type="InterPro" id="IPR001173">
    <property type="entry name" value="Glyco_trans_2-like"/>
</dbReference>
<evidence type="ECO:0000313" key="4">
    <source>
        <dbReference type="EMBL" id="MST60240.1"/>
    </source>
</evidence>
<comment type="caution">
    <text evidence="4">The sequence shown here is derived from an EMBL/GenBank/DDBJ whole genome shotgun (WGS) entry which is preliminary data.</text>
</comment>
<protein>
    <submittedName>
        <fullName evidence="4">Glycosyltransferase</fullName>
    </submittedName>
</protein>
<dbReference type="Gene3D" id="3.90.550.10">
    <property type="entry name" value="Spore Coat Polysaccharide Biosynthesis Protein SpsA, Chain A"/>
    <property type="match status" value="1"/>
</dbReference>
<dbReference type="PANTHER" id="PTHR22916">
    <property type="entry name" value="GLYCOSYLTRANSFERASE"/>
    <property type="match status" value="1"/>
</dbReference>
<gene>
    <name evidence="4" type="ORF">FYJ69_04845</name>
</gene>
<dbReference type="CDD" id="cd00761">
    <property type="entry name" value="Glyco_tranf_GTA_type"/>
    <property type="match status" value="1"/>
</dbReference>
<reference evidence="4 5" key="1">
    <citation type="submission" date="2019-08" db="EMBL/GenBank/DDBJ databases">
        <title>In-depth cultivation of the pig gut microbiome towards novel bacterial diversity and tailored functional studies.</title>
        <authorList>
            <person name="Wylensek D."/>
            <person name="Hitch T.C.A."/>
            <person name="Clavel T."/>
        </authorList>
    </citation>
    <scope>NUCLEOTIDE SEQUENCE [LARGE SCALE GENOMIC DNA]</scope>
    <source>
        <strain evidence="4 5">WB01_CNA04</strain>
    </source>
</reference>
<evidence type="ECO:0000256" key="1">
    <source>
        <dbReference type="ARBA" id="ARBA00022676"/>
    </source>
</evidence>
<keyword evidence="1" id="KW-0328">Glycosyltransferase</keyword>
<dbReference type="Proteomes" id="UP000434342">
    <property type="component" value="Unassembled WGS sequence"/>
</dbReference>
<accession>A0A6N7WU78</accession>
<organism evidence="4 5">
    <name type="scientific">Parafannyhessea umbonata</name>
    <dbReference type="NCBI Taxonomy" id="604330"/>
    <lineage>
        <taxon>Bacteria</taxon>
        <taxon>Bacillati</taxon>
        <taxon>Actinomycetota</taxon>
        <taxon>Coriobacteriia</taxon>
        <taxon>Coriobacteriales</taxon>
        <taxon>Atopobiaceae</taxon>
        <taxon>Parafannyhessea</taxon>
    </lineage>
</organism>
<dbReference type="SUPFAM" id="SSF53448">
    <property type="entry name" value="Nucleotide-diphospho-sugar transferases"/>
    <property type="match status" value="1"/>
</dbReference>